<dbReference type="InterPro" id="IPR012972">
    <property type="entry name" value="NLE"/>
</dbReference>
<reference evidence="8" key="1">
    <citation type="submission" date="2023-02" db="EMBL/GenBank/DDBJ databases">
        <title>Mating type loci evolution in Malassezia.</title>
        <authorList>
            <person name="Coelho M.A."/>
        </authorList>
    </citation>
    <scope>NUCLEOTIDE SEQUENCE</scope>
    <source>
        <strain evidence="8">CBS 14136</strain>
    </source>
</reference>
<dbReference type="Pfam" id="PF08154">
    <property type="entry name" value="NLE"/>
    <property type="match status" value="1"/>
</dbReference>
<dbReference type="EMBL" id="CP118375">
    <property type="protein sequence ID" value="WFD41649.1"/>
    <property type="molecule type" value="Genomic_DNA"/>
</dbReference>
<evidence type="ECO:0000313" key="9">
    <source>
        <dbReference type="Proteomes" id="UP001214628"/>
    </source>
</evidence>
<evidence type="ECO:0000259" key="7">
    <source>
        <dbReference type="Pfam" id="PF08154"/>
    </source>
</evidence>
<dbReference type="Gene3D" id="2.130.10.10">
    <property type="entry name" value="YVTN repeat-like/Quinoprotein amine dehydrogenase"/>
    <property type="match status" value="1"/>
</dbReference>
<dbReference type="Proteomes" id="UP001214628">
    <property type="component" value="Chromosome 1"/>
</dbReference>
<dbReference type="PROSITE" id="PS50294">
    <property type="entry name" value="WD_REPEATS_REGION"/>
    <property type="match status" value="1"/>
</dbReference>
<dbReference type="PANTHER" id="PTHR19855:SF11">
    <property type="entry name" value="RIBOSOME BIOGENESIS PROTEIN WDR12"/>
    <property type="match status" value="1"/>
</dbReference>
<dbReference type="GO" id="GO:0005730">
    <property type="term" value="C:nucleolus"/>
    <property type="evidence" value="ECO:0007669"/>
    <property type="project" value="UniProtKB-SubCell"/>
</dbReference>
<dbReference type="PROSITE" id="PS50082">
    <property type="entry name" value="WD_REPEATS_2"/>
    <property type="match status" value="2"/>
</dbReference>
<dbReference type="InterPro" id="IPR001680">
    <property type="entry name" value="WD40_rpt"/>
</dbReference>
<keyword evidence="9" id="KW-1185">Reference proteome</keyword>
<accession>A0AAF0F767</accession>
<evidence type="ECO:0000256" key="1">
    <source>
        <dbReference type="ARBA" id="ARBA00004604"/>
    </source>
</evidence>
<name>A0AAF0F767_9BASI</name>
<gene>
    <name evidence="8" type="primary">YTM1_1</name>
    <name evidence="8" type="ORF">MPSI1_000281</name>
</gene>
<sequence>MQEAHGDAAATVPIRLRTSLPGCSIPYVPYMVPVNWRRSQLSTLVNKVLQTADSDRKNVPFDFIVNGELLRTSLDEYLMQHAQSTEEEIELEYVRSTLPPTFRDSAKQDDWISAIDASEPTFILQSSFDGNVRVLNAQNLKKSPKTYVPAYARSSMSLTSARWLVSKESVVTGAMNGNVAVWHAPKSSEETVSILQAAELRHHAGPVTNVDVGSTNDELVTVLSAGWDGSIAIWDVPRNLDYPTSAESSTQSEKPKKRRLQNNGKKESIPTPVETIVAPPPTLVFAQVPTTVHASAAKALGTKQTAGANARTTARFDGDQVYGAAWDGSVKLFDMSKGMAAGEKTSDKVHLCLDVMRGQSNHAQAITGHMDHSLGLYDFRDTTRHTALAIAHAHGAPIGAIRSHPHSSYLFASGAYDSRIRVWDVRSPKQALFTLSQPRDVSGDSQKENAKILALDWTMDGNSIVAGGEDCRISVYQGSDIGKEHI</sequence>
<dbReference type="InterPro" id="IPR019775">
    <property type="entry name" value="WD40_repeat_CS"/>
</dbReference>
<keyword evidence="2 5" id="KW-0853">WD repeat</keyword>
<dbReference type="SMART" id="SM00320">
    <property type="entry name" value="WD40"/>
    <property type="match status" value="5"/>
</dbReference>
<dbReference type="InterPro" id="IPR036322">
    <property type="entry name" value="WD40_repeat_dom_sf"/>
</dbReference>
<feature type="region of interest" description="Disordered" evidence="6">
    <location>
        <begin position="243"/>
        <end position="274"/>
    </location>
</feature>
<proteinExistence type="predicted"/>
<comment type="subcellular location">
    <subcellularLocation>
        <location evidence="1">Nucleus</location>
        <location evidence="1">Nucleolus</location>
    </subcellularLocation>
</comment>
<evidence type="ECO:0000256" key="4">
    <source>
        <dbReference type="ARBA" id="ARBA00023242"/>
    </source>
</evidence>
<dbReference type="SUPFAM" id="SSF50978">
    <property type="entry name" value="WD40 repeat-like"/>
    <property type="match status" value="1"/>
</dbReference>
<dbReference type="Pfam" id="PF00400">
    <property type="entry name" value="WD40"/>
    <property type="match status" value="3"/>
</dbReference>
<evidence type="ECO:0000256" key="3">
    <source>
        <dbReference type="ARBA" id="ARBA00022737"/>
    </source>
</evidence>
<keyword evidence="4" id="KW-0539">Nucleus</keyword>
<dbReference type="AlphaFoldDB" id="A0AAF0F767"/>
<dbReference type="PROSITE" id="PS00678">
    <property type="entry name" value="WD_REPEATS_1"/>
    <property type="match status" value="1"/>
</dbReference>
<evidence type="ECO:0000256" key="5">
    <source>
        <dbReference type="PROSITE-ProRule" id="PRU00221"/>
    </source>
</evidence>
<evidence type="ECO:0000256" key="2">
    <source>
        <dbReference type="ARBA" id="ARBA00022574"/>
    </source>
</evidence>
<evidence type="ECO:0000256" key="6">
    <source>
        <dbReference type="SAM" id="MobiDB-lite"/>
    </source>
</evidence>
<dbReference type="PANTHER" id="PTHR19855">
    <property type="entry name" value="WD40 REPEAT PROTEIN 12, 37"/>
    <property type="match status" value="1"/>
</dbReference>
<feature type="repeat" description="WD" evidence="5">
    <location>
        <begin position="200"/>
        <end position="236"/>
    </location>
</feature>
<feature type="domain" description="NLE" evidence="7">
    <location>
        <begin position="12"/>
        <end position="78"/>
    </location>
</feature>
<dbReference type="InterPro" id="IPR015943">
    <property type="entry name" value="WD40/YVTN_repeat-like_dom_sf"/>
</dbReference>
<keyword evidence="3" id="KW-0677">Repeat</keyword>
<feature type="repeat" description="WD" evidence="5">
    <location>
        <begin position="391"/>
        <end position="433"/>
    </location>
</feature>
<organism evidence="8 9">
    <name type="scientific">Malassezia psittaci</name>
    <dbReference type="NCBI Taxonomy" id="1821823"/>
    <lineage>
        <taxon>Eukaryota</taxon>
        <taxon>Fungi</taxon>
        <taxon>Dikarya</taxon>
        <taxon>Basidiomycota</taxon>
        <taxon>Ustilaginomycotina</taxon>
        <taxon>Malasseziomycetes</taxon>
        <taxon>Malasseziales</taxon>
        <taxon>Malasseziaceae</taxon>
        <taxon>Malassezia</taxon>
    </lineage>
</organism>
<evidence type="ECO:0000313" key="8">
    <source>
        <dbReference type="EMBL" id="WFD41649.1"/>
    </source>
</evidence>
<protein>
    <submittedName>
        <fullName evidence="8">Ribosome biogenesis protein ytm1</fullName>
    </submittedName>
</protein>